<proteinExistence type="predicted"/>
<name>A1ZI14_MICM2</name>
<dbReference type="AlphaFoldDB" id="A1ZI14"/>
<feature type="transmembrane region" description="Helical" evidence="1">
    <location>
        <begin position="109"/>
        <end position="127"/>
    </location>
</feature>
<feature type="transmembrane region" description="Helical" evidence="1">
    <location>
        <begin position="74"/>
        <end position="97"/>
    </location>
</feature>
<dbReference type="Proteomes" id="UP000004095">
    <property type="component" value="Unassembled WGS sequence"/>
</dbReference>
<evidence type="ECO:0000313" key="2">
    <source>
        <dbReference type="EMBL" id="EAY30171.1"/>
    </source>
</evidence>
<keyword evidence="1" id="KW-0812">Transmembrane</keyword>
<keyword evidence="3" id="KW-1185">Reference proteome</keyword>
<dbReference type="OrthoDB" id="1451346at2"/>
<comment type="caution">
    <text evidence="2">The sequence shown here is derived from an EMBL/GenBank/DDBJ whole genome shotgun (WGS) entry which is preliminary data.</text>
</comment>
<dbReference type="EMBL" id="AAWS01000008">
    <property type="protein sequence ID" value="EAY30171.1"/>
    <property type="molecule type" value="Genomic_DNA"/>
</dbReference>
<reference evidence="2 3" key="1">
    <citation type="submission" date="2007-01" db="EMBL/GenBank/DDBJ databases">
        <authorList>
            <person name="Haygood M."/>
            <person name="Podell S."/>
            <person name="Anderson C."/>
            <person name="Hopkinson B."/>
            <person name="Roe K."/>
            <person name="Barbeau K."/>
            <person name="Gaasterland T."/>
            <person name="Ferriera S."/>
            <person name="Johnson J."/>
            <person name="Kravitz S."/>
            <person name="Beeson K."/>
            <person name="Sutton G."/>
            <person name="Rogers Y.-H."/>
            <person name="Friedman R."/>
            <person name="Frazier M."/>
            <person name="Venter J.C."/>
        </authorList>
    </citation>
    <scope>NUCLEOTIDE SEQUENCE [LARGE SCALE GENOMIC DNA]</scope>
    <source>
        <strain evidence="2 3">ATCC 23134</strain>
    </source>
</reference>
<dbReference type="eggNOG" id="ENOG502ZWR1">
    <property type="taxonomic scope" value="Bacteria"/>
</dbReference>
<evidence type="ECO:0000256" key="1">
    <source>
        <dbReference type="SAM" id="Phobius"/>
    </source>
</evidence>
<keyword evidence="1" id="KW-1133">Transmembrane helix</keyword>
<accession>A1ZI14</accession>
<protein>
    <submittedName>
        <fullName evidence="2">Uncharacterized protein</fullName>
    </submittedName>
</protein>
<organism evidence="2 3">
    <name type="scientific">Microscilla marina ATCC 23134</name>
    <dbReference type="NCBI Taxonomy" id="313606"/>
    <lineage>
        <taxon>Bacteria</taxon>
        <taxon>Pseudomonadati</taxon>
        <taxon>Bacteroidota</taxon>
        <taxon>Cytophagia</taxon>
        <taxon>Cytophagales</taxon>
        <taxon>Microscillaceae</taxon>
        <taxon>Microscilla</taxon>
    </lineage>
</organism>
<sequence>MVPCHHQEVMDKVELLLENTPPHIKGVKANDLIILNIVGEDVHYWSPQLNLRIAPDEDDEQQTKVSGLIGPRPAVWTLFMFIYFAVGTLGLFISSFAFSKILMGGSSSLIAVFPLTIVFLLTAYGVGKYGEKLAKDQVELLKDFVREVVDGQKSTVDG</sequence>
<gene>
    <name evidence="2" type="ORF">M23134_05504</name>
</gene>
<evidence type="ECO:0000313" key="3">
    <source>
        <dbReference type="Proteomes" id="UP000004095"/>
    </source>
</evidence>
<keyword evidence="1" id="KW-0472">Membrane</keyword>